<feature type="domain" description="DUF6299" evidence="3">
    <location>
        <begin position="46"/>
        <end position="157"/>
    </location>
</feature>
<feature type="region of interest" description="Disordered" evidence="1">
    <location>
        <begin position="26"/>
        <end position="50"/>
    </location>
</feature>
<accession>A0A941AYN1</accession>
<reference evidence="4" key="1">
    <citation type="submission" date="2021-04" db="EMBL/GenBank/DDBJ databases">
        <title>Genome seq and assembly of Streptomyces sp. RG38.</title>
        <authorList>
            <person name="Chhetri G."/>
        </authorList>
    </citation>
    <scope>NUCLEOTIDE SEQUENCE</scope>
    <source>
        <strain evidence="4">RG38</strain>
    </source>
</reference>
<evidence type="ECO:0000259" key="3">
    <source>
        <dbReference type="Pfam" id="PF19816"/>
    </source>
</evidence>
<comment type="caution">
    <text evidence="4">The sequence shown here is derived from an EMBL/GenBank/DDBJ whole genome shotgun (WGS) entry which is preliminary data.</text>
</comment>
<gene>
    <name evidence="4" type="ORF">J5Y05_01715</name>
</gene>
<dbReference type="InterPro" id="IPR046266">
    <property type="entry name" value="DUF6299"/>
</dbReference>
<organism evidence="4 5">
    <name type="scientific">Streptomyces tagetis</name>
    <dbReference type="NCBI Taxonomy" id="2820809"/>
    <lineage>
        <taxon>Bacteria</taxon>
        <taxon>Bacillati</taxon>
        <taxon>Actinomycetota</taxon>
        <taxon>Actinomycetes</taxon>
        <taxon>Kitasatosporales</taxon>
        <taxon>Streptomycetaceae</taxon>
        <taxon>Streptomyces</taxon>
    </lineage>
</organism>
<proteinExistence type="predicted"/>
<name>A0A941AYN1_9ACTN</name>
<dbReference type="AlphaFoldDB" id="A0A941AYN1"/>
<dbReference type="Proteomes" id="UP000677875">
    <property type="component" value="Unassembled WGS sequence"/>
</dbReference>
<protein>
    <recommendedName>
        <fullName evidence="3">DUF6299 domain-containing protein</fullName>
    </recommendedName>
</protein>
<keyword evidence="5" id="KW-1185">Reference proteome</keyword>
<evidence type="ECO:0000256" key="1">
    <source>
        <dbReference type="SAM" id="MobiDB-lite"/>
    </source>
</evidence>
<feature type="signal peptide" evidence="2">
    <location>
        <begin position="1"/>
        <end position="23"/>
    </location>
</feature>
<evidence type="ECO:0000256" key="2">
    <source>
        <dbReference type="SAM" id="SignalP"/>
    </source>
</evidence>
<evidence type="ECO:0000313" key="5">
    <source>
        <dbReference type="Proteomes" id="UP000677875"/>
    </source>
</evidence>
<keyword evidence="2" id="KW-0732">Signal</keyword>
<evidence type="ECO:0000313" key="4">
    <source>
        <dbReference type="EMBL" id="MBQ0825235.1"/>
    </source>
</evidence>
<dbReference type="RefSeq" id="WP_210867925.1">
    <property type="nucleotide sequence ID" value="NZ_JAGPNL010000001.1"/>
</dbReference>
<dbReference type="Pfam" id="PF19816">
    <property type="entry name" value="DUF6299"/>
    <property type="match status" value="1"/>
</dbReference>
<feature type="chain" id="PRO_5039103497" description="DUF6299 domain-containing protein" evidence="2">
    <location>
        <begin position="24"/>
        <end position="158"/>
    </location>
</feature>
<dbReference type="EMBL" id="JAGPNL010000001">
    <property type="protein sequence ID" value="MBQ0825235.1"/>
    <property type="molecule type" value="Genomic_DNA"/>
</dbReference>
<sequence>MPVPRPLLGAALLLLGLAVAAPAAPVSAAPAHPGPARPAPARTASGESVTVDPVGRLTAAGAVTLTGTYRCAGASGPVFVSASVRQDPSAVRHGVGGTRAVCDGRDHRWQHTAHLSADALRTGAAEVRATVMELRFQGLIPLPGFHAASRQAVTLARG</sequence>